<dbReference type="RefSeq" id="WP_309393709.1">
    <property type="nucleotide sequence ID" value="NZ_JADBEO010000042.1"/>
</dbReference>
<comment type="similarity">
    <text evidence="1">Belongs to the FtsK/SpoIIIE/SftA family.</text>
</comment>
<dbReference type="SMART" id="SM00382">
    <property type="entry name" value="AAA"/>
    <property type="match status" value="1"/>
</dbReference>
<keyword evidence="3 7" id="KW-0067">ATP-binding</keyword>
<feature type="compositionally biased region" description="Low complexity" evidence="8">
    <location>
        <begin position="215"/>
        <end position="234"/>
    </location>
</feature>
<dbReference type="Proteomes" id="UP001181622">
    <property type="component" value="Unassembled WGS sequence"/>
</dbReference>
<protein>
    <submittedName>
        <fullName evidence="10">DNA translocase FtsK</fullName>
    </submittedName>
</protein>
<comment type="subunit">
    <text evidence="6">Homohexamer. Forms a ring that surrounds DNA.</text>
</comment>
<gene>
    <name evidence="10" type="ORF">IHQ68_16290</name>
</gene>
<dbReference type="Pfam" id="PF01580">
    <property type="entry name" value="FtsK_SpoIIIE"/>
    <property type="match status" value="1"/>
</dbReference>
<accession>A0ABU1DJW6</accession>
<feature type="compositionally biased region" description="Low complexity" evidence="8">
    <location>
        <begin position="305"/>
        <end position="317"/>
    </location>
</feature>
<keyword evidence="4" id="KW-0238">DNA-binding</keyword>
<feature type="domain" description="FtsK" evidence="9">
    <location>
        <begin position="458"/>
        <end position="677"/>
    </location>
</feature>
<dbReference type="Gene3D" id="3.40.50.300">
    <property type="entry name" value="P-loop containing nucleotide triphosphate hydrolases"/>
    <property type="match status" value="1"/>
</dbReference>
<dbReference type="Gene3D" id="3.30.980.40">
    <property type="match status" value="1"/>
</dbReference>
<dbReference type="InterPro" id="IPR002543">
    <property type="entry name" value="FtsK_dom"/>
</dbReference>
<evidence type="ECO:0000256" key="8">
    <source>
        <dbReference type="SAM" id="MobiDB-lite"/>
    </source>
</evidence>
<evidence type="ECO:0000313" key="11">
    <source>
        <dbReference type="Proteomes" id="UP001181622"/>
    </source>
</evidence>
<dbReference type="InterPro" id="IPR027417">
    <property type="entry name" value="P-loop_NTPase"/>
</dbReference>
<feature type="region of interest" description="Disordered" evidence="8">
    <location>
        <begin position="215"/>
        <end position="278"/>
    </location>
</feature>
<dbReference type="Gene3D" id="1.10.10.10">
    <property type="entry name" value="Winged helix-like DNA-binding domain superfamily/Winged helix DNA-binding domain"/>
    <property type="match status" value="1"/>
</dbReference>
<dbReference type="PROSITE" id="PS50901">
    <property type="entry name" value="FTSK"/>
    <property type="match status" value="1"/>
</dbReference>
<evidence type="ECO:0000256" key="3">
    <source>
        <dbReference type="ARBA" id="ARBA00022840"/>
    </source>
</evidence>
<feature type="region of interest" description="Disordered" evidence="8">
    <location>
        <begin position="151"/>
        <end position="187"/>
    </location>
</feature>
<evidence type="ECO:0000256" key="6">
    <source>
        <dbReference type="ARBA" id="ARBA00025923"/>
    </source>
</evidence>
<evidence type="ECO:0000256" key="7">
    <source>
        <dbReference type="PROSITE-ProRule" id="PRU00289"/>
    </source>
</evidence>
<feature type="compositionally biased region" description="Low complexity" evidence="8">
    <location>
        <begin position="266"/>
        <end position="278"/>
    </location>
</feature>
<evidence type="ECO:0000256" key="4">
    <source>
        <dbReference type="ARBA" id="ARBA00023125"/>
    </source>
</evidence>
<organism evidence="10 11">
    <name type="scientific">Chelatococcus sambhunathii</name>
    <dbReference type="NCBI Taxonomy" id="363953"/>
    <lineage>
        <taxon>Bacteria</taxon>
        <taxon>Pseudomonadati</taxon>
        <taxon>Pseudomonadota</taxon>
        <taxon>Alphaproteobacteria</taxon>
        <taxon>Hyphomicrobiales</taxon>
        <taxon>Chelatococcaceae</taxon>
        <taxon>Chelatococcus</taxon>
    </lineage>
</organism>
<feature type="compositionally biased region" description="Basic and acidic residues" evidence="8">
    <location>
        <begin position="243"/>
        <end position="255"/>
    </location>
</feature>
<comment type="function">
    <text evidence="5">Essential cell division protein that coordinates cell division and chromosome segregation. The N-terminus is involved in assembly of the cell-division machinery. The C-terminus functions as a DNA motor that moves dsDNA in an ATP-dependent manner towards the dif recombination site, which is located within the replication terminus region. Translocation stops specifically at Xer-dif sites, where FtsK interacts with the Xer recombinase, allowing activation of chromosome unlinking by recombination. FtsK orienting polar sequences (KOPS) guide the direction of DNA translocation. FtsK can remove proteins from DNA as it translocates, but translocation stops specifically at XerCD-dif site, thereby preventing removal of XerC and XerD from dif.</text>
</comment>
<dbReference type="InterPro" id="IPR003593">
    <property type="entry name" value="AAA+_ATPase"/>
</dbReference>
<evidence type="ECO:0000256" key="1">
    <source>
        <dbReference type="ARBA" id="ARBA00006474"/>
    </source>
</evidence>
<feature type="binding site" evidence="7">
    <location>
        <begin position="475"/>
        <end position="482"/>
    </location>
    <ligand>
        <name>ATP</name>
        <dbReference type="ChEBI" id="CHEBI:30616"/>
    </ligand>
</feature>
<sequence>MRFNGQPPSSQDERRSAGDPKLLRSPTPVVRSVRTPDRVLQERRARAAEAVGESALAASVEQVPAGAPEDATFHDRHETPSWLRPFASAPNIRFTRTPDRILRGRHRGASEDETQPIEPEAAADAIAGMDFPGASRARRPIPEPIQRLAEAIRIGDAAPAPAEQDNAPVPARAEPPAPATGGDTVGSVLTGSLGQPFVSFAPVTYRASFGWGEQATAPQPAAPKTSVARPAPLIARRRPIASVEDRESVEVERPAPAHQPQPAPAPAAAAQEPAALAPVAAAPVQPAVPAQPAPIAKPRPEPAVRPHAAAAARPTLPSGVYEPPSVELLAEAPDTEPADELSEEALERNSVKLQQTLSDFGVRGEIIDANPGPVVTLYELEPAPGVKSSRVIALASDIARSMSAKSARVAVVEGRNVIGVELPNAVRETVYLREMLENPAFANTQHKLPVCLGKTIGGEPVIADLARMPHLLVAGTTGSGKSVAINTMILSLLYKHSPEKCRLIMVDPKMLELSVYEGIPHLLTPVVTDPKKAVIALKWAVREMEDRYRKMSKLGVRNIDGFNARSAEARAKGEEIVRSVQTGFDRETGQPIYEDEVMDLTALPYIVVIVDEMADLMMVAGKEIEGAIQRLAQMARAAGIHIVMATQRPSVDVITGTIKANFPTRISFQVTSKIDSRTILGEMGAEQLLGQGDMLHMQGGGRIERVHGPFVSDAEVEKVVDHLKLQGRPDYVDAVTADEEEMAAVEGDEDDGAVFDAGEFGEEGGDLYDQAVQVVLRDKKASTSYIQRRLQIGYNRAASLMERMEKEGIVGPANHAGKREIFKER</sequence>
<dbReference type="SMART" id="SM00843">
    <property type="entry name" value="Ftsk_gamma"/>
    <property type="match status" value="1"/>
</dbReference>
<dbReference type="SUPFAM" id="SSF46785">
    <property type="entry name" value="Winged helix' DNA-binding domain"/>
    <property type="match status" value="1"/>
</dbReference>
<name>A0ABU1DJW6_9HYPH</name>
<dbReference type="InterPro" id="IPR036390">
    <property type="entry name" value="WH_DNA-bd_sf"/>
</dbReference>
<dbReference type="EMBL" id="JADBEO010000042">
    <property type="protein sequence ID" value="MDR4308180.1"/>
    <property type="molecule type" value="Genomic_DNA"/>
</dbReference>
<keyword evidence="11" id="KW-1185">Reference proteome</keyword>
<evidence type="ECO:0000313" key="10">
    <source>
        <dbReference type="EMBL" id="MDR4308180.1"/>
    </source>
</evidence>
<dbReference type="PANTHER" id="PTHR22683:SF41">
    <property type="entry name" value="DNA TRANSLOCASE FTSK"/>
    <property type="match status" value="1"/>
</dbReference>
<feature type="region of interest" description="Disordered" evidence="8">
    <location>
        <begin position="1"/>
        <end position="117"/>
    </location>
</feature>
<feature type="compositionally biased region" description="Basic and acidic residues" evidence="8">
    <location>
        <begin position="11"/>
        <end position="22"/>
    </location>
</feature>
<evidence type="ECO:0000259" key="9">
    <source>
        <dbReference type="PROSITE" id="PS50901"/>
    </source>
</evidence>
<keyword evidence="2 7" id="KW-0547">Nucleotide-binding</keyword>
<dbReference type="InterPro" id="IPR050206">
    <property type="entry name" value="FtsK/SpoIIIE/SftA"/>
</dbReference>
<dbReference type="SUPFAM" id="SSF52540">
    <property type="entry name" value="P-loop containing nucleoside triphosphate hydrolases"/>
    <property type="match status" value="1"/>
</dbReference>
<proteinExistence type="inferred from homology"/>
<dbReference type="InterPro" id="IPR041027">
    <property type="entry name" value="FtsK_alpha"/>
</dbReference>
<evidence type="ECO:0000256" key="5">
    <source>
        <dbReference type="ARBA" id="ARBA00024784"/>
    </source>
</evidence>
<dbReference type="Pfam" id="PF09397">
    <property type="entry name" value="FtsK_gamma"/>
    <property type="match status" value="1"/>
</dbReference>
<feature type="compositionally biased region" description="Basic and acidic residues" evidence="8">
    <location>
        <begin position="34"/>
        <end position="47"/>
    </location>
</feature>
<dbReference type="PANTHER" id="PTHR22683">
    <property type="entry name" value="SPORULATION PROTEIN RELATED"/>
    <property type="match status" value="1"/>
</dbReference>
<dbReference type="InterPro" id="IPR036388">
    <property type="entry name" value="WH-like_DNA-bd_sf"/>
</dbReference>
<evidence type="ECO:0000256" key="2">
    <source>
        <dbReference type="ARBA" id="ARBA00022741"/>
    </source>
</evidence>
<feature type="compositionally biased region" description="Low complexity" evidence="8">
    <location>
        <begin position="48"/>
        <end position="61"/>
    </location>
</feature>
<dbReference type="InterPro" id="IPR018541">
    <property type="entry name" value="Ftsk_gamma"/>
</dbReference>
<feature type="compositionally biased region" description="Polar residues" evidence="8">
    <location>
        <begin position="1"/>
        <end position="10"/>
    </location>
</feature>
<reference evidence="10" key="1">
    <citation type="submission" date="2020-10" db="EMBL/GenBank/DDBJ databases">
        <authorList>
            <person name="Abbas A."/>
            <person name="Razzaq R."/>
            <person name="Waqas M."/>
            <person name="Abbas N."/>
            <person name="Nielsen T.K."/>
            <person name="Hansen L.H."/>
            <person name="Hussain S."/>
            <person name="Shahid M."/>
        </authorList>
    </citation>
    <scope>NUCLEOTIDE SEQUENCE</scope>
    <source>
        <strain evidence="10">S14</strain>
    </source>
</reference>
<dbReference type="CDD" id="cd01127">
    <property type="entry name" value="TrwB_TraG_TraD_VirD4"/>
    <property type="match status" value="1"/>
</dbReference>
<dbReference type="Pfam" id="PF17854">
    <property type="entry name" value="FtsK_alpha"/>
    <property type="match status" value="1"/>
</dbReference>
<comment type="caution">
    <text evidence="10">The sequence shown here is derived from an EMBL/GenBank/DDBJ whole genome shotgun (WGS) entry which is preliminary data.</text>
</comment>
<feature type="region of interest" description="Disordered" evidence="8">
    <location>
        <begin position="290"/>
        <end position="322"/>
    </location>
</feature>